<protein>
    <submittedName>
        <fullName evidence="1">PaREP1 family protein</fullName>
    </submittedName>
</protein>
<dbReference type="Proteomes" id="UP000006681">
    <property type="component" value="Chromosome"/>
</dbReference>
<dbReference type="GeneID" id="9751305"/>
<dbReference type="KEGG" id="vdi:Vdis_0387"/>
<dbReference type="PANTHER" id="PTHR34237:SF4">
    <property type="entry name" value="PAREP1 FAMILY PROTEIN"/>
    <property type="match status" value="1"/>
</dbReference>
<name>E1QTZ2_VULDI</name>
<proteinExistence type="predicted"/>
<accession>E1QTZ2</accession>
<dbReference type="EMBL" id="CP002100">
    <property type="protein sequence ID" value="ADN49789.1"/>
    <property type="molecule type" value="Genomic_DNA"/>
</dbReference>
<dbReference type="eggNOG" id="arCOG03721">
    <property type="taxonomic scope" value="Archaea"/>
</dbReference>
<keyword evidence="2" id="KW-1185">Reference proteome</keyword>
<dbReference type="Pfam" id="PF05942">
    <property type="entry name" value="PaREP1"/>
    <property type="match status" value="1"/>
</dbReference>
<reference evidence="2" key="2">
    <citation type="journal article" date="2010" name="Stand. Genomic Sci.">
        <title>Complete genome sequence of Vulcanisaeta distributa type strain (IC-017T).</title>
        <authorList>
            <person name="Mavromatis K."/>
            <person name="Sikorski J."/>
            <person name="Pabst E."/>
            <person name="Teshima H."/>
            <person name="Lapidus A."/>
            <person name="Lucas S."/>
            <person name="Nolan M."/>
            <person name="Glavina Del Rio T."/>
            <person name="Cheng J."/>
            <person name="Bruce D."/>
            <person name="Goodwin L."/>
            <person name="Pitluck S."/>
            <person name="Liolios K."/>
            <person name="Ivanova N."/>
            <person name="Mikhailova N."/>
            <person name="Pati A."/>
            <person name="Chen A."/>
            <person name="Palaniappan K."/>
            <person name="Land M."/>
            <person name="Hauser L."/>
            <person name="Chang Y."/>
            <person name="Jeffries C."/>
            <person name="Rohde M."/>
            <person name="Spring S."/>
            <person name="Goker M."/>
            <person name="Wirth R."/>
            <person name="Woyke T."/>
            <person name="Bristow J."/>
            <person name="Eisen J."/>
            <person name="Markowitz V."/>
            <person name="Hugenholtz P."/>
            <person name="Klenk H."/>
            <person name="Kyrpides N."/>
        </authorList>
    </citation>
    <scope>NUCLEOTIDE SEQUENCE [LARGE SCALE GENOMIC DNA]</scope>
    <source>
        <strain evidence="2">DSM 14429 / JCM 11212 / NBRC 100878 / IC-017</strain>
    </source>
</reference>
<sequence>MEIPEELIKAAEEKGIDIIDLLISAIGRSDPSTAIRIRLELAEKYLNEAKEYVRKGDAVQASEKAYKAAEECIKALAERYNIPEHQQAIKEGRWYTYLLGMASNTLASILGDWVATGWAAGYVLHVWGFHEAKFSVGDLSNYLRLVENLVTNTKKALGT</sequence>
<dbReference type="OrthoDB" id="40236at2157"/>
<dbReference type="PANTHER" id="PTHR34237">
    <property type="entry name" value="PAREP8-RELATED"/>
    <property type="match status" value="1"/>
</dbReference>
<dbReference type="Gene3D" id="1.20.120.330">
    <property type="entry name" value="Nucleotidyltransferases domain 2"/>
    <property type="match status" value="1"/>
</dbReference>
<reference evidence="1 2" key="1">
    <citation type="journal article" date="2010" name="Stand. Genomic Sci.">
        <title>Complete genome sequence of Vulcanisaeta distributa type strain (IC-017).</title>
        <authorList>
            <person name="Mavromatis K."/>
            <person name="Sikorski J."/>
            <person name="Pabst E."/>
            <person name="Teshima H."/>
            <person name="Lapidus A."/>
            <person name="Lucas S."/>
            <person name="Nolan M."/>
            <person name="Glavina Del Rio T."/>
            <person name="Cheng J.F."/>
            <person name="Bruce D."/>
            <person name="Goodwin L."/>
            <person name="Pitluck S."/>
            <person name="Liolios K."/>
            <person name="Ivanova N."/>
            <person name="Mikhailova N."/>
            <person name="Pati A."/>
            <person name="Chen A."/>
            <person name="Palaniappan K."/>
            <person name="Land M."/>
            <person name="Hauser L."/>
            <person name="Chang Y.J."/>
            <person name="Jeffries C.D."/>
            <person name="Rohde M."/>
            <person name="Spring S."/>
            <person name="Goker M."/>
            <person name="Wirth R."/>
            <person name="Woyke T."/>
            <person name="Bristow J."/>
            <person name="Eisen J.A."/>
            <person name="Markowitz V."/>
            <person name="Hugenholtz P."/>
            <person name="Klenk H.P."/>
            <person name="Kyrpides N.C."/>
        </authorList>
    </citation>
    <scope>NUCLEOTIDE SEQUENCE [LARGE SCALE GENOMIC DNA]</scope>
    <source>
        <strain evidence="2">DSM 14429 / JCM 11212 / NBRC 100878 / IC-017</strain>
    </source>
</reference>
<dbReference type="HOGENOM" id="CLU_115256_0_1_2"/>
<evidence type="ECO:0000313" key="2">
    <source>
        <dbReference type="Proteomes" id="UP000006681"/>
    </source>
</evidence>
<organism evidence="1 2">
    <name type="scientific">Vulcanisaeta distributa (strain DSM 14429 / JCM 11212 / NBRC 100878 / IC-017)</name>
    <dbReference type="NCBI Taxonomy" id="572478"/>
    <lineage>
        <taxon>Archaea</taxon>
        <taxon>Thermoproteota</taxon>
        <taxon>Thermoprotei</taxon>
        <taxon>Thermoproteales</taxon>
        <taxon>Thermoproteaceae</taxon>
        <taxon>Vulcanisaeta</taxon>
    </lineage>
</organism>
<gene>
    <name evidence="1" type="ordered locus">Vdis_0387</name>
</gene>
<dbReference type="InterPro" id="IPR010268">
    <property type="entry name" value="PaREP1"/>
</dbReference>
<evidence type="ECO:0000313" key="1">
    <source>
        <dbReference type="EMBL" id="ADN49789.1"/>
    </source>
</evidence>
<dbReference type="AlphaFoldDB" id="E1QTZ2"/>
<dbReference type="RefSeq" id="WP_013335514.1">
    <property type="nucleotide sequence ID" value="NC_014537.1"/>
</dbReference>